<dbReference type="Pfam" id="PF09184">
    <property type="entry name" value="PPP4R2"/>
    <property type="match status" value="1"/>
</dbReference>
<dbReference type="GO" id="GO:0030289">
    <property type="term" value="C:protein phosphatase 4 complex"/>
    <property type="evidence" value="ECO:0007669"/>
    <property type="project" value="InterPro"/>
</dbReference>
<dbReference type="GO" id="GO:0005634">
    <property type="term" value="C:nucleus"/>
    <property type="evidence" value="ECO:0007669"/>
    <property type="project" value="TreeGrafter"/>
</dbReference>
<name>A0A1Y2B1E5_9TREE</name>
<feature type="compositionally biased region" description="Pro residues" evidence="2">
    <location>
        <begin position="25"/>
        <end position="42"/>
    </location>
</feature>
<comment type="similarity">
    <text evidence="1">Belongs to the PPP4R2 family.</text>
</comment>
<evidence type="ECO:0000256" key="2">
    <source>
        <dbReference type="SAM" id="MobiDB-lite"/>
    </source>
</evidence>
<dbReference type="Proteomes" id="UP000193986">
    <property type="component" value="Unassembled WGS sequence"/>
</dbReference>
<comment type="caution">
    <text evidence="3">The sequence shown here is derived from an EMBL/GenBank/DDBJ whole genome shotgun (WGS) entry which is preliminary data.</text>
</comment>
<feature type="compositionally biased region" description="Low complexity" evidence="2">
    <location>
        <begin position="236"/>
        <end position="245"/>
    </location>
</feature>
<evidence type="ECO:0000256" key="1">
    <source>
        <dbReference type="ARBA" id="ARBA00009207"/>
    </source>
</evidence>
<dbReference type="PANTHER" id="PTHR16487:SF0">
    <property type="entry name" value="PROTEIN PHOSPHATASE 4 REGULATORY SUBUNIT 2-RELATED"/>
    <property type="match status" value="1"/>
</dbReference>
<feature type="compositionally biased region" description="Low complexity" evidence="2">
    <location>
        <begin position="43"/>
        <end position="68"/>
    </location>
</feature>
<feature type="region of interest" description="Disordered" evidence="2">
    <location>
        <begin position="235"/>
        <end position="401"/>
    </location>
</feature>
<dbReference type="EMBL" id="MCFC01000032">
    <property type="protein sequence ID" value="ORY28307.1"/>
    <property type="molecule type" value="Genomic_DNA"/>
</dbReference>
<evidence type="ECO:0000313" key="3">
    <source>
        <dbReference type="EMBL" id="ORY28307.1"/>
    </source>
</evidence>
<dbReference type="GO" id="GO:0019888">
    <property type="term" value="F:protein phosphatase regulator activity"/>
    <property type="evidence" value="ECO:0007669"/>
    <property type="project" value="InterPro"/>
</dbReference>
<dbReference type="PANTHER" id="PTHR16487">
    <property type="entry name" value="PPP4R2-RELATED PROTEIN"/>
    <property type="match status" value="1"/>
</dbReference>
<dbReference type="InterPro" id="IPR015267">
    <property type="entry name" value="PPP4R2"/>
</dbReference>
<feature type="region of interest" description="Disordered" evidence="2">
    <location>
        <begin position="18"/>
        <end position="118"/>
    </location>
</feature>
<reference evidence="3 4" key="1">
    <citation type="submission" date="2016-07" db="EMBL/GenBank/DDBJ databases">
        <title>Pervasive Adenine N6-methylation of Active Genes in Fungi.</title>
        <authorList>
            <consortium name="DOE Joint Genome Institute"/>
            <person name="Mondo S.J."/>
            <person name="Dannebaum R.O."/>
            <person name="Kuo R.C."/>
            <person name="Labutti K."/>
            <person name="Haridas S."/>
            <person name="Kuo A."/>
            <person name="Salamov A."/>
            <person name="Ahrendt S.R."/>
            <person name="Lipzen A."/>
            <person name="Sullivan W."/>
            <person name="Andreopoulos W.B."/>
            <person name="Clum A."/>
            <person name="Lindquist E."/>
            <person name="Daum C."/>
            <person name="Ramamoorthy G.K."/>
            <person name="Gryganskyi A."/>
            <person name="Culley D."/>
            <person name="Magnuson J.K."/>
            <person name="James T.Y."/>
            <person name="O'Malley M.A."/>
            <person name="Stajich J.E."/>
            <person name="Spatafora J.W."/>
            <person name="Visel A."/>
            <person name="Grigoriev I.V."/>
        </authorList>
    </citation>
    <scope>NUCLEOTIDE SEQUENCE [LARGE SCALE GENOMIC DNA]</scope>
    <source>
        <strain evidence="3 4">68-887.2</strain>
    </source>
</reference>
<accession>A0A1Y2B1E5</accession>
<dbReference type="GO" id="GO:0005737">
    <property type="term" value="C:cytoplasm"/>
    <property type="evidence" value="ECO:0007669"/>
    <property type="project" value="TreeGrafter"/>
</dbReference>
<dbReference type="OrthoDB" id="341898at2759"/>
<sequence>MPAEVPVAPLNNVLHSIPPRFASLRPPPITPPASSPAIPGPGPITTSLSTEISPRSAPGAPSPLLLSPKTPITSRTEADPRSVGAEASSTPRTDPSESDLRPSTVGGLVIPPFPPLVPGRRNRGATELRINGHAIEEWDEEVLIGGKKLPGWLNEEDRNREVVKLSKMIDDLDDPPFTLQRLAELLLRPTAYHTSLGKYLRAVEKSLLVTTPWEPPSYDYIPGMTLPAARSIFGGSTSSASSVASDLGDEDSMMPPGASTPMFSPIPFLVRDTEEDDEIHHGGGTNGRGLDDGLMSPLILGSGAPSVRSPTPEPDEQEQEQEQPSGNGASDPAHQPYLGRVDELDTGPIDSYSASPTINGHGHGHVAGEEGGTGEGGNMTPHGMSERPVPISSTTTTPDEADRRIAALPRQSLLERFVSSEGQGHRQGQAEVDSGETGARVDETQGEGEGAAQINAEG</sequence>
<feature type="region of interest" description="Disordered" evidence="2">
    <location>
        <begin position="416"/>
        <end position="458"/>
    </location>
</feature>
<dbReference type="AlphaFoldDB" id="A0A1Y2B1E5"/>
<evidence type="ECO:0008006" key="5">
    <source>
        <dbReference type="Google" id="ProtNLM"/>
    </source>
</evidence>
<dbReference type="InParanoid" id="A0A1Y2B1E5"/>
<dbReference type="STRING" id="71784.A0A1Y2B1E5"/>
<keyword evidence="4" id="KW-1185">Reference proteome</keyword>
<proteinExistence type="inferred from homology"/>
<organism evidence="3 4">
    <name type="scientific">Naematelia encephala</name>
    <dbReference type="NCBI Taxonomy" id="71784"/>
    <lineage>
        <taxon>Eukaryota</taxon>
        <taxon>Fungi</taxon>
        <taxon>Dikarya</taxon>
        <taxon>Basidiomycota</taxon>
        <taxon>Agaricomycotina</taxon>
        <taxon>Tremellomycetes</taxon>
        <taxon>Tremellales</taxon>
        <taxon>Naemateliaceae</taxon>
        <taxon>Naematelia</taxon>
    </lineage>
</organism>
<protein>
    <recommendedName>
        <fullName evidence="5">PPP4R2-domain-containing protein</fullName>
    </recommendedName>
</protein>
<evidence type="ECO:0000313" key="4">
    <source>
        <dbReference type="Proteomes" id="UP000193986"/>
    </source>
</evidence>
<gene>
    <name evidence="3" type="ORF">BCR39DRAFT_565450</name>
</gene>